<feature type="coiled-coil region" evidence="1">
    <location>
        <begin position="501"/>
        <end position="542"/>
    </location>
</feature>
<dbReference type="KEGG" id="ure:UREG_02059"/>
<dbReference type="EMBL" id="CH476615">
    <property type="protein sequence ID" value="EEP77210.1"/>
    <property type="molecule type" value="Genomic_DNA"/>
</dbReference>
<dbReference type="PANTHER" id="PTHR36681:SF3">
    <property type="entry name" value="NUCLEAR GTPASE, GERMINAL CENTER-ASSOCIATED, TANDEM DUPLICATE 3"/>
    <property type="match status" value="1"/>
</dbReference>
<evidence type="ECO:0008006" key="7">
    <source>
        <dbReference type="Google" id="ProtNLM"/>
    </source>
</evidence>
<dbReference type="HOGENOM" id="CLU_005249_3_0_1"/>
<accession>C4JKA2</accession>
<evidence type="ECO:0000256" key="1">
    <source>
        <dbReference type="SAM" id="Coils"/>
    </source>
</evidence>
<sequence>MASRQRRQRRGVSNPSPGRPAAGLSLFSPQSTLPPPPGFTNPSVLAGIKSGDNNAEGVGQLSSPHLHWSPSTHPHYVHGNKTMANLEIGVKEGLYYLRKLKAVLAKYPTVEANNWLEDIQKIEKKAKLNQRHVIGIVGETGAGKSSLINALLDEERIVPINGMRASTATVVEISYNHDAHRYRAEVEFITADDWAKYLEVLFGDIEDGTSTAAAGKRGDDTYAIACAMIKAVYGIEPADIPNYSVDQLVRHPNVGDVLGQTIRFSHDNSLCFYHLLQKYVDSKDKRAQGAGDIEYWPLIRVVRVYVKAPMLETGAVIADLPGVKDANPARAEVAKRYLKECSCIWILAPIVRAVDNKTARDLLGESFKRQLRMDGTYDYITFICTKADDISFTEAAQTAELASQRDEIHLVKEQTAAMIASLREEKDAIAEEKDELDETIEAIDFEIDDLARTIALVRTNTQTSGDRPNLQEGPVGSATHPYAQQVFQADEEEGEDDATKLQNANAMRKQLNGQKKALDQEIKDINAQIKAKEQSLRDLIAEFKCRCVVARNDQVKLTIKQDFAEGLRDMDLADIPETGGPAPIRDYSGLANSLPVFCVSARSYQRLFAPNGTRPLLQDYETETKTMLSKLEKTIQASIYNKFDVAASRAEAQVTDVLEGWNGGEIAWNTYRAICRRKGVYDGRAGSYVCRFLNCAANSDAVCANETGREQDWNGQLAKPMLVNLTVHWERTFSNEVPAVLGAFIDACRELTTKFSKDVEKHLVSISENEPLVRKLRSQLTSYQNSLGHMHASLRRLMKQEQKNVSRNIEPNIRESLEGAYTQAGKSGGHGVFQQMKGIMTNQVNSKKDTLFVDATHDIRSLMRKAVQDTRVKAGKGLEDVHRCITRDYKAIVNRARTLEQSAVEKELEGIMEELSMFKRAAPATAMKPMMNEAKKAAAKAMHGRRQSDLL</sequence>
<dbReference type="Pfam" id="PF24564">
    <property type="entry name" value="DUF7605"/>
    <property type="match status" value="1"/>
</dbReference>
<feature type="domain" description="Dynamin N-terminal" evidence="3">
    <location>
        <begin position="134"/>
        <end position="372"/>
    </location>
</feature>
<organism evidence="5 6">
    <name type="scientific">Uncinocarpus reesii (strain UAMH 1704)</name>
    <dbReference type="NCBI Taxonomy" id="336963"/>
    <lineage>
        <taxon>Eukaryota</taxon>
        <taxon>Fungi</taxon>
        <taxon>Dikarya</taxon>
        <taxon>Ascomycota</taxon>
        <taxon>Pezizomycotina</taxon>
        <taxon>Eurotiomycetes</taxon>
        <taxon>Eurotiomycetidae</taxon>
        <taxon>Onygenales</taxon>
        <taxon>Onygenaceae</taxon>
        <taxon>Uncinocarpus</taxon>
    </lineage>
</organism>
<keyword evidence="6" id="KW-1185">Reference proteome</keyword>
<feature type="coiled-coil region" evidence="1">
    <location>
        <begin position="412"/>
        <end position="442"/>
    </location>
</feature>
<dbReference type="InterPro" id="IPR045063">
    <property type="entry name" value="Dynamin_N"/>
</dbReference>
<dbReference type="Proteomes" id="UP000002058">
    <property type="component" value="Unassembled WGS sequence"/>
</dbReference>
<feature type="region of interest" description="Disordered" evidence="2">
    <location>
        <begin position="1"/>
        <end position="73"/>
    </location>
</feature>
<dbReference type="GeneID" id="8440496"/>
<dbReference type="RefSeq" id="XP_002542543.1">
    <property type="nucleotide sequence ID" value="XM_002542497.1"/>
</dbReference>
<dbReference type="PANTHER" id="PTHR36681">
    <property type="entry name" value="NUCLEAR GTPASE, GERMINAL CENTER-ASSOCIATED, TANDEM DUPLICATE 3"/>
    <property type="match status" value="1"/>
</dbReference>
<reference evidence="6" key="1">
    <citation type="journal article" date="2009" name="Genome Res.">
        <title>Comparative genomic analyses of the human fungal pathogens Coccidioides and their relatives.</title>
        <authorList>
            <person name="Sharpton T.J."/>
            <person name="Stajich J.E."/>
            <person name="Rounsley S.D."/>
            <person name="Gardner M.J."/>
            <person name="Wortman J.R."/>
            <person name="Jordar V.S."/>
            <person name="Maiti R."/>
            <person name="Kodira C.D."/>
            <person name="Neafsey D.E."/>
            <person name="Zeng Q."/>
            <person name="Hung C.-Y."/>
            <person name="McMahan C."/>
            <person name="Muszewska A."/>
            <person name="Grynberg M."/>
            <person name="Mandel M.A."/>
            <person name="Kellner E.M."/>
            <person name="Barker B.M."/>
            <person name="Galgiani J.N."/>
            <person name="Orbach M.J."/>
            <person name="Kirkland T.N."/>
            <person name="Cole G.T."/>
            <person name="Henn M.R."/>
            <person name="Birren B.W."/>
            <person name="Taylor J.W."/>
        </authorList>
    </citation>
    <scope>NUCLEOTIDE SEQUENCE [LARGE SCALE GENOMIC DNA]</scope>
    <source>
        <strain evidence="6">UAMH 1704</strain>
    </source>
</reference>
<dbReference type="STRING" id="336963.C4JKA2"/>
<dbReference type="AlphaFoldDB" id="C4JKA2"/>
<proteinExistence type="predicted"/>
<evidence type="ECO:0000313" key="6">
    <source>
        <dbReference type="Proteomes" id="UP000002058"/>
    </source>
</evidence>
<dbReference type="InterPro" id="IPR056024">
    <property type="entry name" value="DUF7605"/>
</dbReference>
<keyword evidence="1" id="KW-0175">Coiled coil</keyword>
<name>C4JKA2_UNCRE</name>
<dbReference type="OMA" id="VAQGYMK"/>
<feature type="compositionally biased region" description="Basic residues" evidence="2">
    <location>
        <begin position="1"/>
        <end position="10"/>
    </location>
</feature>
<evidence type="ECO:0000313" key="5">
    <source>
        <dbReference type="EMBL" id="EEP77210.1"/>
    </source>
</evidence>
<dbReference type="Pfam" id="PF00350">
    <property type="entry name" value="Dynamin_N"/>
    <property type="match status" value="1"/>
</dbReference>
<evidence type="ECO:0000259" key="3">
    <source>
        <dbReference type="Pfam" id="PF00350"/>
    </source>
</evidence>
<evidence type="ECO:0000256" key="2">
    <source>
        <dbReference type="SAM" id="MobiDB-lite"/>
    </source>
</evidence>
<dbReference type="eggNOG" id="ENOG502QU12">
    <property type="taxonomic scope" value="Eukaryota"/>
</dbReference>
<dbReference type="OrthoDB" id="4172309at2759"/>
<dbReference type="SUPFAM" id="SSF52540">
    <property type="entry name" value="P-loop containing nucleoside triphosphate hydrolases"/>
    <property type="match status" value="1"/>
</dbReference>
<feature type="domain" description="DUF7605" evidence="4">
    <location>
        <begin position="706"/>
        <end position="847"/>
    </location>
</feature>
<gene>
    <name evidence="5" type="ORF">UREG_02059</name>
</gene>
<dbReference type="InterPro" id="IPR027417">
    <property type="entry name" value="P-loop_NTPase"/>
</dbReference>
<evidence type="ECO:0000259" key="4">
    <source>
        <dbReference type="Pfam" id="PF24564"/>
    </source>
</evidence>
<dbReference type="Gene3D" id="3.40.50.300">
    <property type="entry name" value="P-loop containing nucleotide triphosphate hydrolases"/>
    <property type="match status" value="1"/>
</dbReference>
<dbReference type="InParanoid" id="C4JKA2"/>
<dbReference type="VEuPathDB" id="FungiDB:UREG_02059"/>
<protein>
    <recommendedName>
        <fullName evidence="7">G domain-containing protein</fullName>
    </recommendedName>
</protein>